<keyword evidence="1" id="KW-0732">Signal</keyword>
<reference evidence="2 3" key="1">
    <citation type="journal article" date="2021" name="Nat. Commun.">
        <title>Genetic determinants of endophytism in the Arabidopsis root mycobiome.</title>
        <authorList>
            <person name="Mesny F."/>
            <person name="Miyauchi S."/>
            <person name="Thiergart T."/>
            <person name="Pickel B."/>
            <person name="Atanasova L."/>
            <person name="Karlsson M."/>
            <person name="Huettel B."/>
            <person name="Barry K.W."/>
            <person name="Haridas S."/>
            <person name="Chen C."/>
            <person name="Bauer D."/>
            <person name="Andreopoulos W."/>
            <person name="Pangilinan J."/>
            <person name="LaButti K."/>
            <person name="Riley R."/>
            <person name="Lipzen A."/>
            <person name="Clum A."/>
            <person name="Drula E."/>
            <person name="Henrissat B."/>
            <person name="Kohler A."/>
            <person name="Grigoriev I.V."/>
            <person name="Martin F.M."/>
            <person name="Hacquard S."/>
        </authorList>
    </citation>
    <scope>NUCLEOTIDE SEQUENCE [LARGE SCALE GENOMIC DNA]</scope>
    <source>
        <strain evidence="2 3">MPI-CAGE-CH-0241</strain>
    </source>
</reference>
<proteinExistence type="predicted"/>
<dbReference type="AlphaFoldDB" id="A0A9P8VXF1"/>
<protein>
    <recommendedName>
        <fullName evidence="4">PDZ domain-containing protein</fullName>
    </recommendedName>
</protein>
<evidence type="ECO:0000313" key="2">
    <source>
        <dbReference type="EMBL" id="KAH6883906.1"/>
    </source>
</evidence>
<evidence type="ECO:0000313" key="3">
    <source>
        <dbReference type="Proteomes" id="UP000777438"/>
    </source>
</evidence>
<evidence type="ECO:0008006" key="4">
    <source>
        <dbReference type="Google" id="ProtNLM"/>
    </source>
</evidence>
<organism evidence="2 3">
    <name type="scientific">Thelonectria olida</name>
    <dbReference type="NCBI Taxonomy" id="1576542"/>
    <lineage>
        <taxon>Eukaryota</taxon>
        <taxon>Fungi</taxon>
        <taxon>Dikarya</taxon>
        <taxon>Ascomycota</taxon>
        <taxon>Pezizomycotina</taxon>
        <taxon>Sordariomycetes</taxon>
        <taxon>Hypocreomycetidae</taxon>
        <taxon>Hypocreales</taxon>
        <taxon>Nectriaceae</taxon>
        <taxon>Thelonectria</taxon>
    </lineage>
</organism>
<dbReference type="SUPFAM" id="SSF50156">
    <property type="entry name" value="PDZ domain-like"/>
    <property type="match status" value="1"/>
</dbReference>
<dbReference type="Gene3D" id="2.30.42.10">
    <property type="match status" value="1"/>
</dbReference>
<evidence type="ECO:0000256" key="1">
    <source>
        <dbReference type="SAM" id="SignalP"/>
    </source>
</evidence>
<dbReference type="Proteomes" id="UP000777438">
    <property type="component" value="Unassembled WGS sequence"/>
</dbReference>
<gene>
    <name evidence="2" type="ORF">B0T10DRAFT_137204</name>
</gene>
<accession>A0A9P8VXF1</accession>
<feature type="signal peptide" evidence="1">
    <location>
        <begin position="1"/>
        <end position="19"/>
    </location>
</feature>
<keyword evidence="3" id="KW-1185">Reference proteome</keyword>
<sequence length="116" mass="13270">MAWRGHILLLLIILQYGLSDFDQLAVKRNGSPAHQSGLEIGESIIEINDTRTADIESLGRVVRQIADQFSLRLRVVNSRGERCTLIITTDDHYSPFREFKKIDGEWEEDTPSWSRG</sequence>
<comment type="caution">
    <text evidence="2">The sequence shown here is derived from an EMBL/GenBank/DDBJ whole genome shotgun (WGS) entry which is preliminary data.</text>
</comment>
<name>A0A9P8VXF1_9HYPO</name>
<feature type="chain" id="PRO_5040398197" description="PDZ domain-containing protein" evidence="1">
    <location>
        <begin position="20"/>
        <end position="116"/>
    </location>
</feature>
<dbReference type="InterPro" id="IPR036034">
    <property type="entry name" value="PDZ_sf"/>
</dbReference>
<dbReference type="EMBL" id="JAGPYM010000022">
    <property type="protein sequence ID" value="KAH6883906.1"/>
    <property type="molecule type" value="Genomic_DNA"/>
</dbReference>